<dbReference type="SUPFAM" id="SSF54593">
    <property type="entry name" value="Glyoxalase/Bleomycin resistance protein/Dihydroxybiphenyl dioxygenase"/>
    <property type="match status" value="1"/>
</dbReference>
<dbReference type="InterPro" id="IPR041581">
    <property type="entry name" value="Glyoxalase_6"/>
</dbReference>
<dbReference type="AlphaFoldDB" id="A0A5R9KZJ2"/>
<comment type="caution">
    <text evidence="2">The sequence shown here is derived from an EMBL/GenBank/DDBJ whole genome shotgun (WGS) entry which is preliminary data.</text>
</comment>
<evidence type="ECO:0000313" key="2">
    <source>
        <dbReference type="EMBL" id="TLV01507.1"/>
    </source>
</evidence>
<reference evidence="2 3" key="1">
    <citation type="submission" date="2019-05" db="EMBL/GenBank/DDBJ databases">
        <authorList>
            <person name="Qu J.-H."/>
        </authorList>
    </citation>
    <scope>NUCLEOTIDE SEQUENCE [LARGE SCALE GENOMIC DNA]</scope>
    <source>
        <strain evidence="2 3">T17</strain>
    </source>
</reference>
<dbReference type="Gene3D" id="3.10.180.10">
    <property type="entry name" value="2,3-Dihydroxybiphenyl 1,2-Dioxygenase, domain 1"/>
    <property type="match status" value="1"/>
</dbReference>
<keyword evidence="3" id="KW-1185">Reference proteome</keyword>
<dbReference type="Proteomes" id="UP000306402">
    <property type="component" value="Unassembled WGS sequence"/>
</dbReference>
<accession>A0A5R9KZJ2</accession>
<dbReference type="PANTHER" id="PTHR34109">
    <property type="entry name" value="BNAUNNG04460D PROTEIN-RELATED"/>
    <property type="match status" value="1"/>
</dbReference>
<sequence>MDQNPAQAIIVPTLSVRNGGKAIEFYQEAFRAAILMSNVSPDGEVVAELEVMGARFVVADESEEYGNVSPERQKGISVRIGLQVEDPDALFAQAVKAGATVVYEVADQSYGYRLGHLIDPFGHHWEIFKPIPFN</sequence>
<dbReference type="RefSeq" id="WP_138366878.1">
    <property type="nucleotide sequence ID" value="NZ_VCEJ01000004.1"/>
</dbReference>
<gene>
    <name evidence="2" type="ORF">FEN17_18955</name>
</gene>
<dbReference type="CDD" id="cd07246">
    <property type="entry name" value="VOC_like"/>
    <property type="match status" value="1"/>
</dbReference>
<evidence type="ECO:0000313" key="3">
    <source>
        <dbReference type="Proteomes" id="UP000306402"/>
    </source>
</evidence>
<dbReference type="EMBL" id="VCEJ01000004">
    <property type="protein sequence ID" value="TLV01507.1"/>
    <property type="molecule type" value="Genomic_DNA"/>
</dbReference>
<name>A0A5R9KZJ2_9BACT</name>
<protein>
    <submittedName>
        <fullName evidence="2">VOC family protein</fullName>
    </submittedName>
</protein>
<evidence type="ECO:0000259" key="1">
    <source>
        <dbReference type="PROSITE" id="PS51819"/>
    </source>
</evidence>
<dbReference type="InterPro" id="IPR029068">
    <property type="entry name" value="Glyas_Bleomycin-R_OHBP_Dase"/>
</dbReference>
<dbReference type="PANTHER" id="PTHR34109:SF1">
    <property type="entry name" value="VOC DOMAIN-CONTAINING PROTEIN"/>
    <property type="match status" value="1"/>
</dbReference>
<dbReference type="Pfam" id="PF18029">
    <property type="entry name" value="Glyoxalase_6"/>
    <property type="match status" value="1"/>
</dbReference>
<organism evidence="2 3">
    <name type="scientific">Dyadobacter luticola</name>
    <dbReference type="NCBI Taxonomy" id="1979387"/>
    <lineage>
        <taxon>Bacteria</taxon>
        <taxon>Pseudomonadati</taxon>
        <taxon>Bacteroidota</taxon>
        <taxon>Cytophagia</taxon>
        <taxon>Cytophagales</taxon>
        <taxon>Spirosomataceae</taxon>
        <taxon>Dyadobacter</taxon>
    </lineage>
</organism>
<proteinExistence type="predicted"/>
<feature type="domain" description="VOC" evidence="1">
    <location>
        <begin position="8"/>
        <end position="130"/>
    </location>
</feature>
<dbReference type="InterPro" id="IPR037523">
    <property type="entry name" value="VOC_core"/>
</dbReference>
<dbReference type="OrthoDB" id="9795306at2"/>
<dbReference type="PROSITE" id="PS51819">
    <property type="entry name" value="VOC"/>
    <property type="match status" value="1"/>
</dbReference>